<comment type="subcellular location">
    <subcellularLocation>
        <location evidence="2">Endoplasmic reticulum membrane</location>
        <topology evidence="2">Multi-pass membrane protein</topology>
    </subcellularLocation>
    <subcellularLocation>
        <location evidence="1">Mitochondrion</location>
    </subcellularLocation>
</comment>
<evidence type="ECO:0000256" key="4">
    <source>
        <dbReference type="ARBA" id="ARBA00022857"/>
    </source>
</evidence>
<reference evidence="18" key="1">
    <citation type="submission" date="2022-03" db="EMBL/GenBank/DDBJ databases">
        <authorList>
            <person name="Alioto T."/>
            <person name="Alioto T."/>
            <person name="Gomez Garrido J."/>
        </authorList>
    </citation>
    <scope>NUCLEOTIDE SEQUENCE</scope>
</reference>
<comment type="function">
    <text evidence="10">Catalyzes the second of the four reactions of the long-chain fatty acids elongation cycle. This endoplasmic reticulum-bound enzymatic process, allows the addition of two carbons to the chain of long- and very long-chain fatty acids/VLCFAs per cycle. This enzyme has a 3-ketoacyl-CoA reductase activity, reducing 3-ketoacyl-CoA to 3-hydroxyacyl-CoA, within each cycle of fatty acid elongation. Thereby, it may participate in the production of VLCFAs of different chain lengths that are involved in multiple biological processes as precursors of membrane lipids and lipid mediators. May also catalyze the transformation of estrone (E1) into estradiol (E2) and play a role in estrogen formation.</text>
</comment>
<keyword evidence="7" id="KW-0560">Oxidoreductase</keyword>
<evidence type="ECO:0000256" key="3">
    <source>
        <dbReference type="ARBA" id="ARBA00022692"/>
    </source>
</evidence>
<evidence type="ECO:0000256" key="11">
    <source>
        <dbReference type="ARBA" id="ARBA00037929"/>
    </source>
</evidence>
<dbReference type="PANTHER" id="PTHR44889">
    <property type="entry name" value="INACTIVE HYDROXYSTEROID DEHYDROGENASE-LIKE PROTEIN 1"/>
    <property type="match status" value="1"/>
</dbReference>
<sequence>MAFIKSVLSPLYEEIIHGYCNHLELLAVVGTMYTAQKGLYVLCGCYRAIKFHISIRMFSKTFLARQYGGWALVTGGVGGATDGIGKAYAEELASFGINIILISRNRDKLQMVSESIATTYGVKTSFIEADFNKGREVFPAIKEALKDFDVGILVNNAGVCYEYPQYVTDVPEDKIWEIINVNIAATTMMLHIVLPGMVQRKKGAIINTSFQMFCRGFLTPQHTCQIYLLGALSEMVATHGESESRGRATYMTHPRRGNLTACVDRIHGRPYDIMHHYTSFSFSPPLVLLNPEVQGAVTLWTRTIFCPNQVDGRQTLAQVLHGYRNHLELLAVVGALYTAQKGLYVLCGCYRAIKFHISIRMFSKTFLARQYGGWAVVTGATDGIGKAYAEELASFGINIILISRNRDKLQTVSESIATTYGVKTSFIEADFNKGREVFPAIKEALKDVDVGILVNNAGVCYEYPQYVTDVPEDKIWEIINVNIAATTMMLHIVLPGMVQRKKGAIVNVSSVTARVICPQATIYAASKLYLGKIIPEWAWISIFNMFCTAIRRNYFANKK</sequence>
<keyword evidence="19" id="KW-1185">Reference proteome</keyword>
<name>A0AAD1TD39_PELCU</name>
<dbReference type="GO" id="GO:0005789">
    <property type="term" value="C:endoplasmic reticulum membrane"/>
    <property type="evidence" value="ECO:0007669"/>
    <property type="project" value="UniProtKB-SubCell"/>
</dbReference>
<evidence type="ECO:0000313" key="18">
    <source>
        <dbReference type="EMBL" id="CAH2324522.1"/>
    </source>
</evidence>
<evidence type="ECO:0000256" key="8">
    <source>
        <dbReference type="ARBA" id="ARBA00023128"/>
    </source>
</evidence>
<dbReference type="InterPro" id="IPR002347">
    <property type="entry name" value="SDR_fam"/>
</dbReference>
<evidence type="ECO:0000256" key="17">
    <source>
        <dbReference type="ARBA" id="ARBA00049509"/>
    </source>
</evidence>
<comment type="pathway">
    <text evidence="11">Steroid biosynthesis; estrogen biosynthesis.</text>
</comment>
<keyword evidence="6" id="KW-1133">Transmembrane helix</keyword>
<evidence type="ECO:0000256" key="6">
    <source>
        <dbReference type="ARBA" id="ARBA00022989"/>
    </source>
</evidence>
<dbReference type="GO" id="GO:0141040">
    <property type="term" value="F:very-long-chain 3-oxoacyl-CoA reductase activity"/>
    <property type="evidence" value="ECO:0007669"/>
    <property type="project" value="UniProtKB-EC"/>
</dbReference>
<evidence type="ECO:0000256" key="1">
    <source>
        <dbReference type="ARBA" id="ARBA00004173"/>
    </source>
</evidence>
<dbReference type="InterPro" id="IPR036291">
    <property type="entry name" value="NAD(P)-bd_dom_sf"/>
</dbReference>
<evidence type="ECO:0000256" key="12">
    <source>
        <dbReference type="ARBA" id="ARBA00038261"/>
    </source>
</evidence>
<dbReference type="InterPro" id="IPR052149">
    <property type="entry name" value="17-beta-HSD3-like"/>
</dbReference>
<dbReference type="GO" id="GO:0006694">
    <property type="term" value="P:steroid biosynthetic process"/>
    <property type="evidence" value="ECO:0007669"/>
    <property type="project" value="UniProtKB-KW"/>
</dbReference>
<dbReference type="GO" id="GO:0005739">
    <property type="term" value="C:mitochondrion"/>
    <property type="evidence" value="ECO:0007669"/>
    <property type="project" value="UniProtKB-SubCell"/>
</dbReference>
<keyword evidence="5" id="KW-0444">Lipid biosynthesis</keyword>
<evidence type="ECO:0000256" key="15">
    <source>
        <dbReference type="ARBA" id="ARBA00048022"/>
    </source>
</evidence>
<proteinExistence type="inferred from homology"/>
<dbReference type="Pfam" id="PF00106">
    <property type="entry name" value="adh_short"/>
    <property type="match status" value="2"/>
</dbReference>
<keyword evidence="8" id="KW-0496">Mitochondrion</keyword>
<accession>A0AAD1TD39</accession>
<dbReference type="PRINTS" id="PR00081">
    <property type="entry name" value="GDHRDH"/>
</dbReference>
<dbReference type="Gene3D" id="3.40.50.720">
    <property type="entry name" value="NAD(P)-binding Rossmann-like Domain"/>
    <property type="match status" value="2"/>
</dbReference>
<evidence type="ECO:0000256" key="14">
    <source>
        <dbReference type="ARBA" id="ARBA00041250"/>
    </source>
</evidence>
<dbReference type="GO" id="GO:0004303">
    <property type="term" value="F:estradiol 17-beta-dehydrogenase [NAD(P)+] activity"/>
    <property type="evidence" value="ECO:0007669"/>
    <property type="project" value="UniProtKB-EC"/>
</dbReference>
<gene>
    <name evidence="18" type="ORF">PECUL_23A024825</name>
</gene>
<dbReference type="EC" id="1.1.1.330" evidence="13"/>
<keyword evidence="5" id="KW-0752">Steroid biosynthesis</keyword>
<comment type="similarity">
    <text evidence="12">Belongs to the short-chain dehydrogenases/reductases (SDR) family. 17-beta-HSD 3 subfamily.</text>
</comment>
<comment type="catalytic activity">
    <reaction evidence="17">
        <text>a very-long-chain (3R)-3-hydroxyacyl-CoA + NADP(+) = a very-long-chain 3-oxoacyl-CoA + NADPH + H(+)</text>
        <dbReference type="Rhea" id="RHEA:48680"/>
        <dbReference type="ChEBI" id="CHEBI:15378"/>
        <dbReference type="ChEBI" id="CHEBI:57783"/>
        <dbReference type="ChEBI" id="CHEBI:58349"/>
        <dbReference type="ChEBI" id="CHEBI:85440"/>
        <dbReference type="ChEBI" id="CHEBI:90725"/>
        <dbReference type="EC" id="1.1.1.330"/>
    </reaction>
</comment>
<dbReference type="EC" id="1.1.1.62" evidence="9"/>
<keyword evidence="5" id="KW-0443">Lipid metabolism</keyword>
<dbReference type="CDD" id="cd05356">
    <property type="entry name" value="17beta-HSD1_like_SDR_c"/>
    <property type="match status" value="2"/>
</dbReference>
<keyword evidence="4" id="KW-0521">NADP</keyword>
<evidence type="ECO:0000256" key="13">
    <source>
        <dbReference type="ARBA" id="ARBA00039105"/>
    </source>
</evidence>
<dbReference type="SUPFAM" id="SSF51735">
    <property type="entry name" value="NAD(P)-binding Rossmann-fold domains"/>
    <property type="match status" value="2"/>
</dbReference>
<dbReference type="PANTHER" id="PTHR44889:SF1">
    <property type="entry name" value="INACTIVE HYDROXYSTEROID DEHYDROGENASE-LIKE PROTEIN 1"/>
    <property type="match status" value="1"/>
</dbReference>
<organism evidence="18 19">
    <name type="scientific">Pelobates cultripes</name>
    <name type="common">Western spadefoot toad</name>
    <dbReference type="NCBI Taxonomy" id="61616"/>
    <lineage>
        <taxon>Eukaryota</taxon>
        <taxon>Metazoa</taxon>
        <taxon>Chordata</taxon>
        <taxon>Craniata</taxon>
        <taxon>Vertebrata</taxon>
        <taxon>Euteleostomi</taxon>
        <taxon>Amphibia</taxon>
        <taxon>Batrachia</taxon>
        <taxon>Anura</taxon>
        <taxon>Pelobatoidea</taxon>
        <taxon>Pelobatidae</taxon>
        <taxon>Pelobates</taxon>
    </lineage>
</organism>
<comment type="catalytic activity">
    <reaction evidence="16">
        <text>17beta-estradiol + NADP(+) = estrone + NADPH + H(+)</text>
        <dbReference type="Rhea" id="RHEA:24616"/>
        <dbReference type="ChEBI" id="CHEBI:15378"/>
        <dbReference type="ChEBI" id="CHEBI:16469"/>
        <dbReference type="ChEBI" id="CHEBI:17263"/>
        <dbReference type="ChEBI" id="CHEBI:57783"/>
        <dbReference type="ChEBI" id="CHEBI:58349"/>
        <dbReference type="EC" id="1.1.1.62"/>
    </reaction>
</comment>
<dbReference type="Proteomes" id="UP001295444">
    <property type="component" value="Chromosome 12"/>
</dbReference>
<comment type="catalytic activity">
    <reaction evidence="15">
        <text>17beta-estradiol + NAD(+) = estrone + NADH + H(+)</text>
        <dbReference type="Rhea" id="RHEA:24612"/>
        <dbReference type="ChEBI" id="CHEBI:15378"/>
        <dbReference type="ChEBI" id="CHEBI:16469"/>
        <dbReference type="ChEBI" id="CHEBI:17263"/>
        <dbReference type="ChEBI" id="CHEBI:57540"/>
        <dbReference type="ChEBI" id="CHEBI:57945"/>
        <dbReference type="EC" id="1.1.1.62"/>
    </reaction>
</comment>
<keyword evidence="6" id="KW-0472">Membrane</keyword>
<evidence type="ECO:0000313" key="19">
    <source>
        <dbReference type="Proteomes" id="UP001295444"/>
    </source>
</evidence>
<evidence type="ECO:0000256" key="10">
    <source>
        <dbReference type="ARBA" id="ARBA00037337"/>
    </source>
</evidence>
<evidence type="ECO:0000256" key="2">
    <source>
        <dbReference type="ARBA" id="ARBA00004477"/>
    </source>
</evidence>
<evidence type="ECO:0000256" key="16">
    <source>
        <dbReference type="ARBA" id="ARBA00048906"/>
    </source>
</evidence>
<protein>
    <recommendedName>
        <fullName evidence="14">3-ketoacyl-CoA reductase</fullName>
        <ecNumber evidence="13">1.1.1.330</ecNumber>
        <ecNumber evidence="9">1.1.1.62</ecNumber>
    </recommendedName>
</protein>
<evidence type="ECO:0000256" key="9">
    <source>
        <dbReference type="ARBA" id="ARBA00024072"/>
    </source>
</evidence>
<dbReference type="EMBL" id="OW240923">
    <property type="protein sequence ID" value="CAH2324522.1"/>
    <property type="molecule type" value="Genomic_DNA"/>
</dbReference>
<evidence type="ECO:0000256" key="5">
    <source>
        <dbReference type="ARBA" id="ARBA00022955"/>
    </source>
</evidence>
<dbReference type="FunFam" id="3.40.50.720:FF:000137">
    <property type="entry name" value="Hydroxysteroid (17-beta) dehydrogenase 3"/>
    <property type="match status" value="1"/>
</dbReference>
<evidence type="ECO:0000256" key="7">
    <source>
        <dbReference type="ARBA" id="ARBA00023002"/>
    </source>
</evidence>
<keyword evidence="3" id="KW-0812">Transmembrane</keyword>
<dbReference type="AlphaFoldDB" id="A0AAD1TD39"/>